<proteinExistence type="inferred from homology"/>
<name>A0A813R5J7_9BILA</name>
<evidence type="ECO:0000313" key="3">
    <source>
        <dbReference type="EMBL" id="CAF0776799.1"/>
    </source>
</evidence>
<dbReference type="InterPro" id="IPR005334">
    <property type="entry name" value="Tctex-1-like"/>
</dbReference>
<evidence type="ECO:0000313" key="4">
    <source>
        <dbReference type="Proteomes" id="UP000663845"/>
    </source>
</evidence>
<evidence type="ECO:0000256" key="1">
    <source>
        <dbReference type="ARBA" id="ARBA00005361"/>
    </source>
</evidence>
<dbReference type="EMBL" id="CAJNOG010000021">
    <property type="protein sequence ID" value="CAF0776799.1"/>
    <property type="molecule type" value="Genomic_DNA"/>
</dbReference>
<protein>
    <submittedName>
        <fullName evidence="3">Uncharacterized protein</fullName>
    </submittedName>
</protein>
<feature type="compositionally biased region" description="Polar residues" evidence="2">
    <location>
        <begin position="64"/>
        <end position="86"/>
    </location>
</feature>
<dbReference type="Gene3D" id="3.30.1140.40">
    <property type="entry name" value="Tctex-1"/>
    <property type="match status" value="1"/>
</dbReference>
<accession>A0A813R5J7</accession>
<reference evidence="3" key="1">
    <citation type="submission" date="2021-02" db="EMBL/GenBank/DDBJ databases">
        <authorList>
            <person name="Nowell W R."/>
        </authorList>
    </citation>
    <scope>NUCLEOTIDE SEQUENCE</scope>
</reference>
<comment type="caution">
    <text evidence="3">The sequence shown here is derived from an EMBL/GenBank/DDBJ whole genome shotgun (WGS) entry which is preliminary data.</text>
</comment>
<dbReference type="InterPro" id="IPR038586">
    <property type="entry name" value="Tctex-1-like_sf"/>
</dbReference>
<dbReference type="AlphaFoldDB" id="A0A813R5J7"/>
<dbReference type="Proteomes" id="UP000663845">
    <property type="component" value="Unassembled WGS sequence"/>
</dbReference>
<organism evidence="3 4">
    <name type="scientific">Adineta steineri</name>
    <dbReference type="NCBI Taxonomy" id="433720"/>
    <lineage>
        <taxon>Eukaryota</taxon>
        <taxon>Metazoa</taxon>
        <taxon>Spiralia</taxon>
        <taxon>Gnathifera</taxon>
        <taxon>Rotifera</taxon>
        <taxon>Eurotatoria</taxon>
        <taxon>Bdelloidea</taxon>
        <taxon>Adinetida</taxon>
        <taxon>Adinetidae</taxon>
        <taxon>Adineta</taxon>
    </lineage>
</organism>
<dbReference type="CDD" id="cd21451">
    <property type="entry name" value="DLC-like_TCTEX1D"/>
    <property type="match status" value="1"/>
</dbReference>
<feature type="region of interest" description="Disordered" evidence="2">
    <location>
        <begin position="56"/>
        <end position="88"/>
    </location>
</feature>
<comment type="similarity">
    <text evidence="1">Belongs to the dynein light chain Tctex-type family.</text>
</comment>
<sequence length="402" mass="46295">MVAIEKQHFIKPWMTSDKIPMIKPHFSDGYLPPLKSIGEHENTDKQMLQIQPKLHNPLLFPPTARSTTSKSGITDRSMESPSSPLNSGLPVREIDYRSVLRNSLSSIVTSRSPSVHTESSIRPKRTSLYDYIRPKINTGLMPRIESSIRRENNTHQLGPSRPLKWSLLRQGLEQDIEIRAQTKRLQFNSGITYTQQLKKLGDLIRSKVKSHVSSMTNQIEERYKIVVQLTVFQTKTGGLHVSSRCLWNSQTDNSITFKMYGVDLLTSIQKWLFSFVLKLSLTLFKSEHINDKAVVFFASRIYHLVVRHQNPVEFNRFPSLRSLTSKFPQDRQLCGNCDIVDRLCRRIISNKLRYCSSWPPTFDLNWPIIATPLLTHVKLRDGDFDDLCILLNSCPNLKHLQV</sequence>
<gene>
    <name evidence="3" type="ORF">JYZ213_LOCUS3939</name>
</gene>
<dbReference type="Pfam" id="PF03645">
    <property type="entry name" value="Tctex-1"/>
    <property type="match status" value="1"/>
</dbReference>
<evidence type="ECO:0000256" key="2">
    <source>
        <dbReference type="SAM" id="MobiDB-lite"/>
    </source>
</evidence>